<dbReference type="GO" id="GO:0003677">
    <property type="term" value="F:DNA binding"/>
    <property type="evidence" value="ECO:0007669"/>
    <property type="project" value="UniProtKB-KW"/>
</dbReference>
<feature type="domain" description="HTH merR-type" evidence="3">
    <location>
        <begin position="12"/>
        <end position="80"/>
    </location>
</feature>
<dbReference type="InterPro" id="IPR009061">
    <property type="entry name" value="DNA-bd_dom_put_sf"/>
</dbReference>
<keyword evidence="5" id="KW-1185">Reference proteome</keyword>
<dbReference type="PANTHER" id="PTHR30204">
    <property type="entry name" value="REDOX-CYCLING DRUG-SENSING TRANSCRIPTIONAL ACTIVATOR SOXR"/>
    <property type="match status" value="1"/>
</dbReference>
<dbReference type="RefSeq" id="WP_068107234.1">
    <property type="nucleotide sequence ID" value="NZ_CP015079.1"/>
</dbReference>
<dbReference type="KEGG" id="ndk:I601_1117"/>
<dbReference type="AlphaFoldDB" id="A0A1A9GGV2"/>
<dbReference type="Pfam" id="PF13411">
    <property type="entry name" value="MerR_1"/>
    <property type="match status" value="1"/>
</dbReference>
<evidence type="ECO:0000256" key="1">
    <source>
        <dbReference type="ARBA" id="ARBA00023125"/>
    </source>
</evidence>
<dbReference type="PROSITE" id="PS50937">
    <property type="entry name" value="HTH_MERR_2"/>
    <property type="match status" value="1"/>
</dbReference>
<dbReference type="SUPFAM" id="SSF46955">
    <property type="entry name" value="Putative DNA-binding domain"/>
    <property type="match status" value="1"/>
</dbReference>
<dbReference type="PATRIC" id="fig|1300347.3.peg.1118"/>
<dbReference type="EMBL" id="CP015079">
    <property type="protein sequence ID" value="ANH37559.1"/>
    <property type="molecule type" value="Genomic_DNA"/>
</dbReference>
<dbReference type="SMART" id="SM00422">
    <property type="entry name" value="HTH_MERR"/>
    <property type="match status" value="1"/>
</dbReference>
<evidence type="ECO:0000259" key="3">
    <source>
        <dbReference type="PROSITE" id="PS50937"/>
    </source>
</evidence>
<dbReference type="PANTHER" id="PTHR30204:SF93">
    <property type="entry name" value="HTH MERR-TYPE DOMAIN-CONTAINING PROTEIN"/>
    <property type="match status" value="1"/>
</dbReference>
<dbReference type="OrthoDB" id="6716891at2"/>
<dbReference type="InterPro" id="IPR047057">
    <property type="entry name" value="MerR_fam"/>
</dbReference>
<accession>A0A1A9GGV2</accession>
<dbReference type="STRING" id="1300347.I601_1117"/>
<evidence type="ECO:0000313" key="5">
    <source>
        <dbReference type="Proteomes" id="UP000077868"/>
    </source>
</evidence>
<dbReference type="InterPro" id="IPR000551">
    <property type="entry name" value="MerR-type_HTH_dom"/>
</dbReference>
<dbReference type="CDD" id="cd00592">
    <property type="entry name" value="HTH_MerR-like"/>
    <property type="match status" value="1"/>
</dbReference>
<dbReference type="Gene3D" id="1.10.1660.10">
    <property type="match status" value="1"/>
</dbReference>
<proteinExistence type="predicted"/>
<evidence type="ECO:0000313" key="4">
    <source>
        <dbReference type="EMBL" id="ANH37559.1"/>
    </source>
</evidence>
<organism evidence="4 5">
    <name type="scientific">Nocardioides dokdonensis FR1436</name>
    <dbReference type="NCBI Taxonomy" id="1300347"/>
    <lineage>
        <taxon>Bacteria</taxon>
        <taxon>Bacillati</taxon>
        <taxon>Actinomycetota</taxon>
        <taxon>Actinomycetes</taxon>
        <taxon>Propionibacteriales</taxon>
        <taxon>Nocardioidaceae</taxon>
        <taxon>Nocardioides</taxon>
    </lineage>
</organism>
<name>A0A1A9GGV2_9ACTN</name>
<evidence type="ECO:0000256" key="2">
    <source>
        <dbReference type="SAM" id="MobiDB-lite"/>
    </source>
</evidence>
<gene>
    <name evidence="4" type="ORF">I601_1117</name>
</gene>
<reference evidence="4 5" key="1">
    <citation type="submission" date="2016-03" db="EMBL/GenBank/DDBJ databases">
        <title>Complete genome sequence of a soil Actinobacterium, Nocardioides dokdonensis FR1436.</title>
        <authorList>
            <person name="Kwon S.-K."/>
            <person name="Kim K."/>
            <person name="Kim J.F."/>
        </authorList>
    </citation>
    <scope>NUCLEOTIDE SEQUENCE [LARGE SCALE GENOMIC DNA]</scope>
    <source>
        <strain evidence="4 5">FR1436</strain>
    </source>
</reference>
<feature type="region of interest" description="Disordered" evidence="2">
    <location>
        <begin position="233"/>
        <end position="256"/>
    </location>
</feature>
<keyword evidence="1" id="KW-0238">DNA-binding</keyword>
<protein>
    <recommendedName>
        <fullName evidence="3">HTH merR-type domain-containing protein</fullName>
    </recommendedName>
</protein>
<dbReference type="GO" id="GO:0003700">
    <property type="term" value="F:DNA-binding transcription factor activity"/>
    <property type="evidence" value="ECO:0007669"/>
    <property type="project" value="InterPro"/>
</dbReference>
<dbReference type="Proteomes" id="UP000077868">
    <property type="component" value="Chromosome"/>
</dbReference>
<sequence length="256" mass="27870">MGATSSERPEGLLTLEELTARVGMSVRNVRFYTTKALVPPPIRHGRSGYYSDDHVARLELVRELQGHGFTLAAIERYVAAVPDDASPEQIALHRTMLAPWQAEATEQMSRAELETRAGRTLSDDDLDLLAALGILRRRGSSAEVTPTQLTVGLGLLDLGFPTAAAESAAEVYARHGRQIAEELNDLFRTQVWPAYKEAGASAERIREVVERIKPLSISSLVAAYEAAMDESRREEIEARAARAQPSLGDPPGPATA</sequence>